<evidence type="ECO:0000256" key="3">
    <source>
        <dbReference type="ARBA" id="ARBA00022481"/>
    </source>
</evidence>
<dbReference type="InterPro" id="IPR000387">
    <property type="entry name" value="Tyr_Pase_dom"/>
</dbReference>
<evidence type="ECO:0000313" key="13">
    <source>
        <dbReference type="Proteomes" id="UP000693970"/>
    </source>
</evidence>
<evidence type="ECO:0000259" key="10">
    <source>
        <dbReference type="PROSITE" id="PS50054"/>
    </source>
</evidence>
<evidence type="ECO:0000256" key="1">
    <source>
        <dbReference type="ARBA" id="ARBA00009580"/>
    </source>
</evidence>
<keyword evidence="7" id="KW-0449">Lipoprotein</keyword>
<evidence type="ECO:0000256" key="2">
    <source>
        <dbReference type="ARBA" id="ARBA00013064"/>
    </source>
</evidence>
<dbReference type="FunFam" id="3.90.190.10:FF:000086">
    <property type="entry name" value="Protein tyrosine phosphatase-like protein"/>
    <property type="match status" value="1"/>
</dbReference>
<evidence type="ECO:0000256" key="5">
    <source>
        <dbReference type="ARBA" id="ARBA00022912"/>
    </source>
</evidence>
<comment type="similarity">
    <text evidence="1">Belongs to the protein-tyrosine phosphatase family.</text>
</comment>
<accession>A0A9K3Q7M8</accession>
<sequence length="191" mass="20924">MSGNNGNGGLGSIGTKPTFLEISKMKFLIMDAPRQQNLHLYIKEMSKYSVTDVVRVCEPTYTGAELQQAGIQLHEMEYPDGHSPPQAVIEQWLQLVDKTFFSEASPNGDNANVDKSVAVHCVAGLGRAPVMVAIAMIEFGNYDPVEAVSMIRRHRRGAINEKQLLYLEGYKKTYRKKSAGGVEAGCGCVIS</sequence>
<keyword evidence="13" id="KW-1185">Reference proteome</keyword>
<keyword evidence="5" id="KW-0904">Protein phosphatase</keyword>
<comment type="caution">
    <text evidence="12">The sequence shown here is derived from an EMBL/GenBank/DDBJ whole genome shotgun (WGS) entry which is preliminary data.</text>
</comment>
<proteinExistence type="inferred from homology"/>
<evidence type="ECO:0000256" key="4">
    <source>
        <dbReference type="ARBA" id="ARBA00022801"/>
    </source>
</evidence>
<dbReference type="AlphaFoldDB" id="A0A9K3Q7M8"/>
<evidence type="ECO:0000313" key="12">
    <source>
        <dbReference type="EMBL" id="KAG7371174.1"/>
    </source>
</evidence>
<organism evidence="12 13">
    <name type="scientific">Nitzschia inconspicua</name>
    <dbReference type="NCBI Taxonomy" id="303405"/>
    <lineage>
        <taxon>Eukaryota</taxon>
        <taxon>Sar</taxon>
        <taxon>Stramenopiles</taxon>
        <taxon>Ochrophyta</taxon>
        <taxon>Bacillariophyta</taxon>
        <taxon>Bacillariophyceae</taxon>
        <taxon>Bacillariophycidae</taxon>
        <taxon>Bacillariales</taxon>
        <taxon>Bacillariaceae</taxon>
        <taxon>Nitzschia</taxon>
    </lineage>
</organism>
<dbReference type="InterPro" id="IPR003595">
    <property type="entry name" value="Tyr_Pase_cat"/>
</dbReference>
<dbReference type="SMART" id="SM00404">
    <property type="entry name" value="PTPc_motif"/>
    <property type="match status" value="1"/>
</dbReference>
<dbReference type="Proteomes" id="UP000693970">
    <property type="component" value="Unassembled WGS sequence"/>
</dbReference>
<reference evidence="12" key="1">
    <citation type="journal article" date="2021" name="Sci. Rep.">
        <title>Diploid genomic architecture of Nitzschia inconspicua, an elite biomass production diatom.</title>
        <authorList>
            <person name="Oliver A."/>
            <person name="Podell S."/>
            <person name="Pinowska A."/>
            <person name="Traller J.C."/>
            <person name="Smith S.R."/>
            <person name="McClure R."/>
            <person name="Beliaev A."/>
            <person name="Bohutskyi P."/>
            <person name="Hill E.A."/>
            <person name="Rabines A."/>
            <person name="Zheng H."/>
            <person name="Allen L.Z."/>
            <person name="Kuo A."/>
            <person name="Grigoriev I.V."/>
            <person name="Allen A.E."/>
            <person name="Hazlebeck D."/>
            <person name="Allen E.E."/>
        </authorList>
    </citation>
    <scope>NUCLEOTIDE SEQUENCE</scope>
    <source>
        <strain evidence="12">Hildebrandi</strain>
    </source>
</reference>
<evidence type="ECO:0000256" key="9">
    <source>
        <dbReference type="ARBA" id="ARBA00051722"/>
    </source>
</evidence>
<dbReference type="PROSITE" id="PS50054">
    <property type="entry name" value="TYR_PHOSPHATASE_DUAL"/>
    <property type="match status" value="1"/>
</dbReference>
<dbReference type="InterPro" id="IPR050561">
    <property type="entry name" value="PTP"/>
</dbReference>
<dbReference type="OrthoDB" id="5632at2759"/>
<evidence type="ECO:0000256" key="6">
    <source>
        <dbReference type="ARBA" id="ARBA00023157"/>
    </source>
</evidence>
<keyword evidence="6" id="KW-1015">Disulfide bond</keyword>
<name>A0A9K3Q7M8_9STRA</name>
<dbReference type="EMBL" id="JAGRRH010000004">
    <property type="protein sequence ID" value="KAG7371174.1"/>
    <property type="molecule type" value="Genomic_DNA"/>
</dbReference>
<gene>
    <name evidence="12" type="ORF">IV203_019744</name>
</gene>
<protein>
    <recommendedName>
        <fullName evidence="2">protein-tyrosine-phosphatase</fullName>
        <ecNumber evidence="2">3.1.3.48</ecNumber>
    </recommendedName>
</protein>
<dbReference type="Pfam" id="PF00102">
    <property type="entry name" value="Y_phosphatase"/>
    <property type="match status" value="1"/>
</dbReference>
<dbReference type="CDD" id="cd14500">
    <property type="entry name" value="PTP-IVa"/>
    <property type="match status" value="1"/>
</dbReference>
<dbReference type="PROSITE" id="PS50056">
    <property type="entry name" value="TYR_PHOSPHATASE_2"/>
    <property type="match status" value="1"/>
</dbReference>
<comment type="catalytic activity">
    <reaction evidence="9">
        <text>O-phospho-L-tyrosyl-[protein] + H2O = L-tyrosyl-[protein] + phosphate</text>
        <dbReference type="Rhea" id="RHEA:10684"/>
        <dbReference type="Rhea" id="RHEA-COMP:10136"/>
        <dbReference type="Rhea" id="RHEA-COMP:20101"/>
        <dbReference type="ChEBI" id="CHEBI:15377"/>
        <dbReference type="ChEBI" id="CHEBI:43474"/>
        <dbReference type="ChEBI" id="CHEBI:46858"/>
        <dbReference type="ChEBI" id="CHEBI:61978"/>
        <dbReference type="EC" id="3.1.3.48"/>
    </reaction>
</comment>
<dbReference type="InterPro" id="IPR020422">
    <property type="entry name" value="TYR_PHOSPHATASE_DUAL_dom"/>
</dbReference>
<feature type="domain" description="Tyrosine-protein phosphatase" evidence="10">
    <location>
        <begin position="16"/>
        <end position="179"/>
    </location>
</feature>
<dbReference type="InterPro" id="IPR000242">
    <property type="entry name" value="PTP_cat"/>
</dbReference>
<evidence type="ECO:0000256" key="7">
    <source>
        <dbReference type="ARBA" id="ARBA00023288"/>
    </source>
</evidence>
<dbReference type="GO" id="GO:0005737">
    <property type="term" value="C:cytoplasm"/>
    <property type="evidence" value="ECO:0007669"/>
    <property type="project" value="UniProtKB-ARBA"/>
</dbReference>
<dbReference type="EC" id="3.1.3.48" evidence="2"/>
<evidence type="ECO:0000256" key="8">
    <source>
        <dbReference type="ARBA" id="ARBA00023289"/>
    </source>
</evidence>
<keyword evidence="3" id="KW-0488">Methylation</keyword>
<feature type="domain" description="Tyrosine specific protein phosphatases" evidence="11">
    <location>
        <begin position="90"/>
        <end position="166"/>
    </location>
</feature>
<dbReference type="GO" id="GO:0004725">
    <property type="term" value="F:protein tyrosine phosphatase activity"/>
    <property type="evidence" value="ECO:0007669"/>
    <property type="project" value="UniProtKB-EC"/>
</dbReference>
<evidence type="ECO:0000259" key="11">
    <source>
        <dbReference type="PROSITE" id="PS50056"/>
    </source>
</evidence>
<reference evidence="12" key="2">
    <citation type="submission" date="2021-04" db="EMBL/GenBank/DDBJ databases">
        <authorList>
            <person name="Podell S."/>
        </authorList>
    </citation>
    <scope>NUCLEOTIDE SEQUENCE</scope>
    <source>
        <strain evidence="12">Hildebrandi</strain>
    </source>
</reference>
<keyword evidence="4" id="KW-0378">Hydrolase</keyword>
<keyword evidence="8" id="KW-0636">Prenylation</keyword>
<dbReference type="PANTHER" id="PTHR23339">
    <property type="entry name" value="TYROSINE SPECIFIC PROTEIN PHOSPHATASE AND DUAL SPECIFICITY PROTEIN PHOSPHATASE"/>
    <property type="match status" value="1"/>
</dbReference>